<accession>A0A1I1CF17</accession>
<name>A0A1I1CF17_9PSEU</name>
<gene>
    <name evidence="1" type="ORF">SAMN05216266_12761</name>
</gene>
<reference evidence="2" key="1">
    <citation type="submission" date="2016-10" db="EMBL/GenBank/DDBJ databases">
        <authorList>
            <person name="Varghese N."/>
            <person name="Submissions S."/>
        </authorList>
    </citation>
    <scope>NUCLEOTIDE SEQUENCE [LARGE SCALE GENOMIC DNA]</scope>
    <source>
        <strain evidence="2">CGMCC 4.3568</strain>
    </source>
</reference>
<keyword evidence="2" id="KW-1185">Reference proteome</keyword>
<proteinExistence type="predicted"/>
<dbReference type="EMBL" id="FOKG01000027">
    <property type="protein sequence ID" value="SFB61231.1"/>
    <property type="molecule type" value="Genomic_DNA"/>
</dbReference>
<dbReference type="Proteomes" id="UP000243799">
    <property type="component" value="Unassembled WGS sequence"/>
</dbReference>
<evidence type="ECO:0000313" key="2">
    <source>
        <dbReference type="Proteomes" id="UP000243799"/>
    </source>
</evidence>
<sequence length="57" mass="6263">MTEDQLEAAIETLRGLGKASLDAGSHEVATTYFKQAAAVEHLVDRASELERYVGQER</sequence>
<evidence type="ECO:0000313" key="1">
    <source>
        <dbReference type="EMBL" id="SFB61231.1"/>
    </source>
</evidence>
<organism evidence="1 2">
    <name type="scientific">Amycolatopsis marina</name>
    <dbReference type="NCBI Taxonomy" id="490629"/>
    <lineage>
        <taxon>Bacteria</taxon>
        <taxon>Bacillati</taxon>
        <taxon>Actinomycetota</taxon>
        <taxon>Actinomycetes</taxon>
        <taxon>Pseudonocardiales</taxon>
        <taxon>Pseudonocardiaceae</taxon>
        <taxon>Amycolatopsis</taxon>
    </lineage>
</organism>
<protein>
    <submittedName>
        <fullName evidence="1">Uncharacterized protein</fullName>
    </submittedName>
</protein>
<dbReference type="AlphaFoldDB" id="A0A1I1CF17"/>
<dbReference type="STRING" id="490629.SAMN05216266_12761"/>